<proteinExistence type="predicted"/>
<dbReference type="SMART" id="SM00344">
    <property type="entry name" value="HTH_ASNC"/>
    <property type="match status" value="1"/>
</dbReference>
<dbReference type="PANTHER" id="PTHR30154:SF45">
    <property type="entry name" value="TRANSCRIPTIONAL REGULATORY PROTEIN (PROBABLY ASNC-FAMILY)-RELATED"/>
    <property type="match status" value="1"/>
</dbReference>
<dbReference type="InterPro" id="IPR011008">
    <property type="entry name" value="Dimeric_a/b-barrel"/>
</dbReference>
<reference evidence="5 6" key="1">
    <citation type="journal article" date="2009" name="Stand. Genomic Sci.">
        <title>Complete genome sequence of Beutenbergia cavernae type strain (HKI 0122).</title>
        <authorList>
            <person name="Land M."/>
            <person name="Pukall R."/>
            <person name="Abt B."/>
            <person name="Goker M."/>
            <person name="Rohde M."/>
            <person name="Glavina Del Rio T."/>
            <person name="Tice H."/>
            <person name="Copeland A."/>
            <person name="Cheng J.F."/>
            <person name="Lucas S."/>
            <person name="Chen F."/>
            <person name="Nolan M."/>
            <person name="Bruce D."/>
            <person name="Goodwin L."/>
            <person name="Pitluck S."/>
            <person name="Ivanova N."/>
            <person name="Mavromatis K."/>
            <person name="Ovchinnikova G."/>
            <person name="Pati A."/>
            <person name="Chen A."/>
            <person name="Palaniappan K."/>
            <person name="Hauser L."/>
            <person name="Chang Y.J."/>
            <person name="Jefferies C.C."/>
            <person name="Saunders E."/>
            <person name="Brettin T."/>
            <person name="Detter J.C."/>
            <person name="Han C."/>
            <person name="Chain P."/>
            <person name="Bristow J."/>
            <person name="Eisen J.A."/>
            <person name="Markowitz V."/>
            <person name="Hugenholtz P."/>
            <person name="Kyrpides N.C."/>
            <person name="Klenk H.P."/>
            <person name="Lapidus A."/>
        </authorList>
    </citation>
    <scope>NUCLEOTIDE SEQUENCE [LARGE SCALE GENOMIC DNA]</scope>
    <source>
        <strain evidence="6">ATCC BAA-8 / DSM 12333 / NBRC 16432</strain>
    </source>
</reference>
<evidence type="ECO:0000313" key="6">
    <source>
        <dbReference type="Proteomes" id="UP000007962"/>
    </source>
</evidence>
<accession>C5C2X7</accession>
<dbReference type="RefSeq" id="WP_015884058.1">
    <property type="nucleotide sequence ID" value="NC_012669.1"/>
</dbReference>
<evidence type="ECO:0000256" key="2">
    <source>
        <dbReference type="ARBA" id="ARBA00023125"/>
    </source>
</evidence>
<dbReference type="GO" id="GO:0043200">
    <property type="term" value="P:response to amino acid"/>
    <property type="evidence" value="ECO:0007669"/>
    <property type="project" value="TreeGrafter"/>
</dbReference>
<keyword evidence="3" id="KW-0804">Transcription</keyword>
<dbReference type="InterPro" id="IPR019885">
    <property type="entry name" value="Tscrpt_reg_HTH_AsnC-type_CS"/>
</dbReference>
<dbReference type="InterPro" id="IPR019887">
    <property type="entry name" value="Tscrpt_reg_AsnC/Lrp_C"/>
</dbReference>
<dbReference type="InterPro" id="IPR000485">
    <property type="entry name" value="AsnC-type_HTH_dom"/>
</dbReference>
<dbReference type="SUPFAM" id="SSF54909">
    <property type="entry name" value="Dimeric alpha+beta barrel"/>
    <property type="match status" value="1"/>
</dbReference>
<organism evidence="5 6">
    <name type="scientific">Beutenbergia cavernae (strain ATCC BAA-8 / DSM 12333 / CCUG 43141 / JCM 11478 / NBRC 16432 / NCIMB 13614 / HKI 0122)</name>
    <dbReference type="NCBI Taxonomy" id="471853"/>
    <lineage>
        <taxon>Bacteria</taxon>
        <taxon>Bacillati</taxon>
        <taxon>Actinomycetota</taxon>
        <taxon>Actinomycetes</taxon>
        <taxon>Micrococcales</taxon>
        <taxon>Beutenbergiaceae</taxon>
        <taxon>Beutenbergia</taxon>
    </lineage>
</organism>
<dbReference type="PROSITE" id="PS00519">
    <property type="entry name" value="HTH_ASNC_1"/>
    <property type="match status" value="1"/>
</dbReference>
<dbReference type="SUPFAM" id="SSF46785">
    <property type="entry name" value="Winged helix' DNA-binding domain"/>
    <property type="match status" value="1"/>
</dbReference>
<dbReference type="Gene3D" id="1.10.10.10">
    <property type="entry name" value="Winged helix-like DNA-binding domain superfamily/Winged helix DNA-binding domain"/>
    <property type="match status" value="1"/>
</dbReference>
<evidence type="ECO:0000256" key="1">
    <source>
        <dbReference type="ARBA" id="ARBA00023015"/>
    </source>
</evidence>
<protein>
    <submittedName>
        <fullName evidence="5">Transcriptional regulator, AsnC family</fullName>
    </submittedName>
</protein>
<evidence type="ECO:0000256" key="3">
    <source>
        <dbReference type="ARBA" id="ARBA00023163"/>
    </source>
</evidence>
<sequence>MGTTERLDDADRKILALLRRDGRRSYADIGREIGLSTPTVKRRVDHLESTGVIRGYAAVVDTARLGQGIEAITEIYCADRTTPSDVVANLAGIDEVVSAVTVSGEPDAVLRLQVDDVRHLERVIEDLRHRPDVVRTRTMIVLSVLVDRPTALGR</sequence>
<dbReference type="InterPro" id="IPR036390">
    <property type="entry name" value="WH_DNA-bd_sf"/>
</dbReference>
<dbReference type="Pfam" id="PF13404">
    <property type="entry name" value="HTH_AsnC-type"/>
    <property type="match status" value="1"/>
</dbReference>
<dbReference type="STRING" id="471853.Bcav_3579"/>
<dbReference type="InterPro" id="IPR019888">
    <property type="entry name" value="Tscrpt_reg_AsnC-like"/>
</dbReference>
<dbReference type="eggNOG" id="COG1522">
    <property type="taxonomic scope" value="Bacteria"/>
</dbReference>
<dbReference type="EMBL" id="CP001618">
    <property type="protein sequence ID" value="ACQ81821.1"/>
    <property type="molecule type" value="Genomic_DNA"/>
</dbReference>
<feature type="domain" description="HTH asnC-type" evidence="4">
    <location>
        <begin position="7"/>
        <end position="68"/>
    </location>
</feature>
<keyword evidence="2" id="KW-0238">DNA-binding</keyword>
<dbReference type="Proteomes" id="UP000007962">
    <property type="component" value="Chromosome"/>
</dbReference>
<dbReference type="PRINTS" id="PR00033">
    <property type="entry name" value="HTHASNC"/>
</dbReference>
<dbReference type="Pfam" id="PF01037">
    <property type="entry name" value="AsnC_trans_reg"/>
    <property type="match status" value="1"/>
</dbReference>
<name>C5C2X7_BEUC1</name>
<dbReference type="KEGG" id="bcv:Bcav_3579"/>
<evidence type="ECO:0000259" key="4">
    <source>
        <dbReference type="PROSITE" id="PS50956"/>
    </source>
</evidence>
<dbReference type="AlphaFoldDB" id="C5C2X7"/>
<keyword evidence="1" id="KW-0805">Transcription regulation</keyword>
<dbReference type="PANTHER" id="PTHR30154">
    <property type="entry name" value="LEUCINE-RESPONSIVE REGULATORY PROTEIN"/>
    <property type="match status" value="1"/>
</dbReference>
<keyword evidence="6" id="KW-1185">Reference proteome</keyword>
<evidence type="ECO:0000313" key="5">
    <source>
        <dbReference type="EMBL" id="ACQ81821.1"/>
    </source>
</evidence>
<dbReference type="Gene3D" id="3.30.70.920">
    <property type="match status" value="1"/>
</dbReference>
<gene>
    <name evidence="5" type="ordered locus">Bcav_3579</name>
</gene>
<dbReference type="GO" id="GO:0043565">
    <property type="term" value="F:sequence-specific DNA binding"/>
    <property type="evidence" value="ECO:0007669"/>
    <property type="project" value="InterPro"/>
</dbReference>
<dbReference type="OrthoDB" id="4379331at2"/>
<dbReference type="PROSITE" id="PS50956">
    <property type="entry name" value="HTH_ASNC_2"/>
    <property type="match status" value="1"/>
</dbReference>
<dbReference type="HOGENOM" id="CLU_091233_5_0_11"/>
<dbReference type="GO" id="GO:0005829">
    <property type="term" value="C:cytosol"/>
    <property type="evidence" value="ECO:0007669"/>
    <property type="project" value="TreeGrafter"/>
</dbReference>
<dbReference type="InterPro" id="IPR036388">
    <property type="entry name" value="WH-like_DNA-bd_sf"/>
</dbReference>